<reference evidence="3" key="1">
    <citation type="journal article" date="2013" name="Nat. Commun.">
        <title>Whole-genome sequencing of Oryza brachyantha reveals mechanisms underlying Oryza genome evolution.</title>
        <authorList>
            <person name="Chen J."/>
            <person name="Huang Q."/>
            <person name="Gao D."/>
            <person name="Wang J."/>
            <person name="Lang Y."/>
            <person name="Liu T."/>
            <person name="Li B."/>
            <person name="Bai Z."/>
            <person name="Luis Goicoechea J."/>
            <person name="Liang C."/>
            <person name="Chen C."/>
            <person name="Zhang W."/>
            <person name="Sun S."/>
            <person name="Liao Y."/>
            <person name="Zhang X."/>
            <person name="Yang L."/>
            <person name="Song C."/>
            <person name="Wang M."/>
            <person name="Shi J."/>
            <person name="Liu G."/>
            <person name="Liu J."/>
            <person name="Zhou H."/>
            <person name="Zhou W."/>
            <person name="Yu Q."/>
            <person name="An N."/>
            <person name="Chen Y."/>
            <person name="Cai Q."/>
            <person name="Wang B."/>
            <person name="Liu B."/>
            <person name="Min J."/>
            <person name="Huang Y."/>
            <person name="Wu H."/>
            <person name="Li Z."/>
            <person name="Zhang Y."/>
            <person name="Yin Y."/>
            <person name="Song W."/>
            <person name="Jiang J."/>
            <person name="Jackson S.A."/>
            <person name="Wing R.A."/>
            <person name="Wang J."/>
            <person name="Chen M."/>
        </authorList>
    </citation>
    <scope>NUCLEOTIDE SEQUENCE [LARGE SCALE GENOMIC DNA]</scope>
    <source>
        <strain evidence="3">cv. IRGC 101232</strain>
    </source>
</reference>
<dbReference type="Gene3D" id="3.40.50.2000">
    <property type="entry name" value="Glycogen Phosphorylase B"/>
    <property type="match status" value="2"/>
</dbReference>
<dbReference type="PANTHER" id="PTHR11926">
    <property type="entry name" value="GLUCOSYL/GLUCURONOSYL TRANSFERASES"/>
    <property type="match status" value="1"/>
</dbReference>
<dbReference type="FunFam" id="3.40.50.2000:FF:000040">
    <property type="entry name" value="UDP-glycosyltransferase 76C1"/>
    <property type="match status" value="1"/>
</dbReference>
<reference evidence="3" key="2">
    <citation type="submission" date="2013-04" db="UniProtKB">
        <authorList>
            <consortium name="EnsemblPlants"/>
        </authorList>
    </citation>
    <scope>IDENTIFICATION</scope>
</reference>
<dbReference type="GO" id="GO:0080043">
    <property type="term" value="F:quercetin 3-O-glucosyltransferase activity"/>
    <property type="evidence" value="ECO:0007669"/>
    <property type="project" value="TreeGrafter"/>
</dbReference>
<dbReference type="InterPro" id="IPR002213">
    <property type="entry name" value="UDP_glucos_trans"/>
</dbReference>
<evidence type="ECO:0000256" key="1">
    <source>
        <dbReference type="ARBA" id="ARBA00009995"/>
    </source>
</evidence>
<dbReference type="Proteomes" id="UP000006038">
    <property type="component" value="Chromosome 7"/>
</dbReference>
<proteinExistence type="inferred from homology"/>
<organism evidence="3">
    <name type="scientific">Oryza brachyantha</name>
    <name type="common">malo sina</name>
    <dbReference type="NCBI Taxonomy" id="4533"/>
    <lineage>
        <taxon>Eukaryota</taxon>
        <taxon>Viridiplantae</taxon>
        <taxon>Streptophyta</taxon>
        <taxon>Embryophyta</taxon>
        <taxon>Tracheophyta</taxon>
        <taxon>Spermatophyta</taxon>
        <taxon>Magnoliopsida</taxon>
        <taxon>Liliopsida</taxon>
        <taxon>Poales</taxon>
        <taxon>Poaceae</taxon>
        <taxon>BOP clade</taxon>
        <taxon>Oryzoideae</taxon>
        <taxon>Oryzeae</taxon>
        <taxon>Oryzinae</taxon>
        <taxon>Oryza</taxon>
    </lineage>
</organism>
<accession>J3MJN9</accession>
<protein>
    <recommendedName>
        <fullName evidence="5">Glycosyltransferase</fullName>
    </recommendedName>
</protein>
<keyword evidence="2" id="KW-0808">Transferase</keyword>
<dbReference type="GO" id="GO:0080044">
    <property type="term" value="F:quercetin 7-O-glucosyltransferase activity"/>
    <property type="evidence" value="ECO:0007669"/>
    <property type="project" value="TreeGrafter"/>
</dbReference>
<evidence type="ECO:0000256" key="2">
    <source>
        <dbReference type="ARBA" id="ARBA00022679"/>
    </source>
</evidence>
<dbReference type="PANTHER" id="PTHR11926:SF1451">
    <property type="entry name" value="OS07G0241500 PROTEIN"/>
    <property type="match status" value="1"/>
</dbReference>
<evidence type="ECO:0000313" key="3">
    <source>
        <dbReference type="EnsemblPlants" id="OB07G16210.1"/>
    </source>
</evidence>
<dbReference type="SUPFAM" id="SSF53756">
    <property type="entry name" value="UDP-Glycosyltransferase/glycogen phosphorylase"/>
    <property type="match status" value="1"/>
</dbReference>
<dbReference type="Gramene" id="OB07G16210.1">
    <property type="protein sequence ID" value="OB07G16210.1"/>
    <property type="gene ID" value="OB07G16210"/>
</dbReference>
<dbReference type="eggNOG" id="KOG1192">
    <property type="taxonomic scope" value="Eukaryota"/>
</dbReference>
<dbReference type="EnsemblPlants" id="OB07G16210.1">
    <property type="protein sequence ID" value="OB07G16210.1"/>
    <property type="gene ID" value="OB07G16210"/>
</dbReference>
<comment type="similarity">
    <text evidence="1">Belongs to the UDP-glycosyltransferase family.</text>
</comment>
<evidence type="ECO:0000313" key="4">
    <source>
        <dbReference type="Proteomes" id="UP000006038"/>
    </source>
</evidence>
<dbReference type="HOGENOM" id="CLU_001724_0_0_1"/>
<keyword evidence="4" id="KW-1185">Reference proteome</keyword>
<dbReference type="CDD" id="cd03784">
    <property type="entry name" value="GT1_Gtf-like"/>
    <property type="match status" value="1"/>
</dbReference>
<dbReference type="OMA" id="VANDSAW"/>
<dbReference type="Pfam" id="PF00201">
    <property type="entry name" value="UDPGT"/>
    <property type="match status" value="1"/>
</dbReference>
<dbReference type="AlphaFoldDB" id="J3MJN9"/>
<sequence>MATEGHAAVAVAGAARRRVLFFPLPFQGHISPMFHLAGVLHARGFAVTVFYPDFFNAPDPSRHPAFDFVPDGIPPDVAAAGRVAETILAMNAAMEREGASPSVREVLTSVIAADEVGQPPVACLIIDTHLLAVQKAAAGLGLPTLVLRTGGAACLRCFLAYDMLLEKGYLPPKESHLYEPVKELPPLRVRDLVHTDDEMVFKILARIAETVRNSKGVVINTFEELEPIELEQLCGELTNNGAATMLAVGPLHKLSSINTGSSLNLRPDQDCIKWLDKQAMGSVLYVSFGSLASLEYGEFMEVAHGLEKSDHPFLWVVRPDLLRGIDGFEDRVEEVLLDGFEDRVEGKGKIVQWAPQQEVLAHHAVGGFWTHCGWNSVLESIGEGPMICMPQFADQIINTRYVQAVWGAGFDLEGKLDREKITKAIRKLMSEKEGAEMKRKVGELKNRVAHCLKSNGSSQIAMDKLVHYI</sequence>
<evidence type="ECO:0008006" key="5">
    <source>
        <dbReference type="Google" id="ProtNLM"/>
    </source>
</evidence>
<name>J3MJN9_ORYBR</name>